<dbReference type="InterPro" id="IPR036770">
    <property type="entry name" value="Ankyrin_rpt-contain_sf"/>
</dbReference>
<comment type="caution">
    <text evidence="3">The sequence shown here is derived from an EMBL/GenBank/DDBJ whole genome shotgun (WGS) entry which is preliminary data.</text>
</comment>
<evidence type="ECO:0000313" key="3">
    <source>
        <dbReference type="EMBL" id="KAL1551946.1"/>
    </source>
</evidence>
<feature type="transmembrane region" description="Helical" evidence="1">
    <location>
        <begin position="400"/>
        <end position="418"/>
    </location>
</feature>
<dbReference type="AlphaFoldDB" id="A0ABD1H698"/>
<reference evidence="3 4" key="1">
    <citation type="submission" date="2024-06" db="EMBL/GenBank/DDBJ databases">
        <title>A chromosome level genome sequence of Diviner's sage (Salvia divinorum).</title>
        <authorList>
            <person name="Ford S.A."/>
            <person name="Ro D.-K."/>
            <person name="Ness R.W."/>
            <person name="Phillips M.A."/>
        </authorList>
    </citation>
    <scope>NUCLEOTIDE SEQUENCE [LARGE SCALE GENOMIC DNA]</scope>
    <source>
        <strain evidence="3">SAF-2024a</strain>
        <tissue evidence="3">Leaf</tissue>
    </source>
</reference>
<organism evidence="3 4">
    <name type="scientific">Salvia divinorum</name>
    <name type="common">Maria pastora</name>
    <name type="synonym">Diviner's sage</name>
    <dbReference type="NCBI Taxonomy" id="28513"/>
    <lineage>
        <taxon>Eukaryota</taxon>
        <taxon>Viridiplantae</taxon>
        <taxon>Streptophyta</taxon>
        <taxon>Embryophyta</taxon>
        <taxon>Tracheophyta</taxon>
        <taxon>Spermatophyta</taxon>
        <taxon>Magnoliopsida</taxon>
        <taxon>eudicotyledons</taxon>
        <taxon>Gunneridae</taxon>
        <taxon>Pentapetalae</taxon>
        <taxon>asterids</taxon>
        <taxon>lamiids</taxon>
        <taxon>Lamiales</taxon>
        <taxon>Lamiaceae</taxon>
        <taxon>Nepetoideae</taxon>
        <taxon>Mentheae</taxon>
        <taxon>Salviinae</taxon>
        <taxon>Salvia</taxon>
        <taxon>Salvia subgen. Calosphace</taxon>
    </lineage>
</organism>
<feature type="domain" description="PGG" evidence="2">
    <location>
        <begin position="297"/>
        <end position="344"/>
    </location>
</feature>
<dbReference type="InterPro" id="IPR002110">
    <property type="entry name" value="Ankyrin_rpt"/>
</dbReference>
<keyword evidence="1" id="KW-1133">Transmembrane helix</keyword>
<keyword evidence="1" id="KW-0812">Transmembrane</keyword>
<dbReference type="Pfam" id="PF00023">
    <property type="entry name" value="Ank"/>
    <property type="match status" value="1"/>
</dbReference>
<dbReference type="SMART" id="SM00248">
    <property type="entry name" value="ANK"/>
    <property type="match status" value="4"/>
</dbReference>
<proteinExistence type="predicted"/>
<dbReference type="Proteomes" id="UP001567538">
    <property type="component" value="Unassembled WGS sequence"/>
</dbReference>
<dbReference type="Pfam" id="PF13962">
    <property type="entry name" value="PGG"/>
    <property type="match status" value="1"/>
</dbReference>
<evidence type="ECO:0000313" key="4">
    <source>
        <dbReference type="Proteomes" id="UP001567538"/>
    </source>
</evidence>
<evidence type="ECO:0000256" key="1">
    <source>
        <dbReference type="SAM" id="Phobius"/>
    </source>
</evidence>
<keyword evidence="4" id="KW-1185">Reference proteome</keyword>
<dbReference type="InterPro" id="IPR026961">
    <property type="entry name" value="PGG_dom"/>
</dbReference>
<dbReference type="PANTHER" id="PTHR24128:SF24">
    <property type="entry name" value="ANKYRIN REPEAT PROTEIN"/>
    <property type="match status" value="1"/>
</dbReference>
<accession>A0ABD1H698</accession>
<dbReference type="Pfam" id="PF12796">
    <property type="entry name" value="Ank_2"/>
    <property type="match status" value="1"/>
</dbReference>
<keyword evidence="1" id="KW-0472">Membrane</keyword>
<dbReference type="EMBL" id="JBEAFC010000006">
    <property type="protein sequence ID" value="KAL1551946.1"/>
    <property type="molecule type" value="Genomic_DNA"/>
</dbReference>
<evidence type="ECO:0000259" key="2">
    <source>
        <dbReference type="Pfam" id="PF13962"/>
    </source>
</evidence>
<dbReference type="PANTHER" id="PTHR24128">
    <property type="entry name" value="HOMEOBOX PROTEIN WARIAI"/>
    <property type="match status" value="1"/>
</dbReference>
<sequence>MEDNKKIAENENFFNITICEKSCEKKNSGDACCIAKIYHLLKGHANELKEMEEAKFAETPLHKAAAAGNTEVALEILSLMPSLGRKLNSGGSSPLHLAIEKAHRDTARFMARFNKMLVRVKGKHGMTPLMLCASRAGNEDHEERRLLARLLLACPESVSDVNNLNQTVVHVALVNQGCKTVCMLVDWLRRRNRITSVLSVKDINGNTALHAAAQFGCEGGAKKLVGLMKVNRLNSENKTALDLAKHPVMVDILKRKGAKNGVEIYNPTTTDYVLSDATFPEAISRAYYYLTVQLTLEMRNTILVVATLIVAATYQGVLQPPGGLYPAPETETSGKTLASSHRPFMGRRVLETGEDTLKKHLAGQMVMEKAKYRYFMPSNTFAFALSIVIVIFVVPGTPVFLILHICLLFMSVSYLLALDAISYYTGISDMIFYMAVYAIGGAYIVKLLYYPVKALLIDEDWWLRGISVKFDNFCIGSKGKFYTATMKMKKQHMVLRLN</sequence>
<feature type="transmembrane region" description="Helical" evidence="1">
    <location>
        <begin position="430"/>
        <end position="452"/>
    </location>
</feature>
<protein>
    <submittedName>
        <fullName evidence="3">Ankyrin repeat-containing protein BDA1-like</fullName>
    </submittedName>
</protein>
<dbReference type="Gene3D" id="1.25.40.20">
    <property type="entry name" value="Ankyrin repeat-containing domain"/>
    <property type="match status" value="2"/>
</dbReference>
<feature type="transmembrane region" description="Helical" evidence="1">
    <location>
        <begin position="374"/>
        <end position="394"/>
    </location>
</feature>
<dbReference type="SUPFAM" id="SSF48403">
    <property type="entry name" value="Ankyrin repeat"/>
    <property type="match status" value="1"/>
</dbReference>
<name>A0ABD1H698_SALDI</name>
<gene>
    <name evidence="3" type="ORF">AAHA92_12805</name>
</gene>